<dbReference type="OrthoDB" id="6555976at2"/>
<evidence type="ECO:0000313" key="2">
    <source>
        <dbReference type="Proteomes" id="UP000028653"/>
    </source>
</evidence>
<dbReference type="AlphaFoldDB" id="A0A085GEE7"/>
<sequence length="97" mass="11005">MAKHPTGKHLRAPIVINDKNLLVYVVRGSKIEDMPADEDEDYPGDMQMLMPQLSKDFDAELNEAIEECESGDVIVFMCTTDMIFEYGYSKIKAMRVA</sequence>
<dbReference type="RefSeq" id="WP_034495166.1">
    <property type="nucleotide sequence ID" value="NZ_JMPI01000025.1"/>
</dbReference>
<dbReference type="Proteomes" id="UP000028653">
    <property type="component" value="Unassembled WGS sequence"/>
</dbReference>
<name>A0A085GEE7_9ENTR</name>
<proteinExistence type="predicted"/>
<keyword evidence="2" id="KW-1185">Reference proteome</keyword>
<comment type="caution">
    <text evidence="1">The sequence shown here is derived from an EMBL/GenBank/DDBJ whole genome shotgun (WGS) entry which is preliminary data.</text>
</comment>
<protein>
    <submittedName>
        <fullName evidence="1">Uncharacterized protein</fullName>
    </submittedName>
</protein>
<evidence type="ECO:0000313" key="1">
    <source>
        <dbReference type="EMBL" id="KFC82092.1"/>
    </source>
</evidence>
<accession>A0A085GEE7</accession>
<gene>
    <name evidence="1" type="ORF">GBAG_1808</name>
</gene>
<reference evidence="1 2" key="1">
    <citation type="submission" date="2014-05" db="EMBL/GenBank/DDBJ databases">
        <title>ATOL: Assembling a taxonomically balanced genome-scale reconstruction of the evolutionary history of the Enterobacteriaceae.</title>
        <authorList>
            <person name="Plunkett G.III."/>
            <person name="Neeno-Eckwall E.C."/>
            <person name="Glasner J.D."/>
            <person name="Perna N.T."/>
        </authorList>
    </citation>
    <scope>NUCLEOTIDE SEQUENCE [LARGE SCALE GENOMIC DNA]</scope>
    <source>
        <strain evidence="1 2">ATCC 33320</strain>
    </source>
</reference>
<dbReference type="EMBL" id="JMPI01000025">
    <property type="protein sequence ID" value="KFC82092.1"/>
    <property type="molecule type" value="Genomic_DNA"/>
</dbReference>
<organism evidence="1 2">
    <name type="scientific">Buttiauxella agrestis ATCC 33320</name>
    <dbReference type="NCBI Taxonomy" id="1006004"/>
    <lineage>
        <taxon>Bacteria</taxon>
        <taxon>Pseudomonadati</taxon>
        <taxon>Pseudomonadota</taxon>
        <taxon>Gammaproteobacteria</taxon>
        <taxon>Enterobacterales</taxon>
        <taxon>Enterobacteriaceae</taxon>
        <taxon>Buttiauxella</taxon>
    </lineage>
</organism>